<dbReference type="EMBL" id="LXQA010543699">
    <property type="protein sequence ID" value="MCI58287.1"/>
    <property type="molecule type" value="Genomic_DNA"/>
</dbReference>
<sequence length="32" mass="3990">MEERVDEEPFEPREQWYEEPAEETEVTYTPDE</sequence>
<proteinExistence type="predicted"/>
<keyword evidence="3" id="KW-1185">Reference proteome</keyword>
<feature type="non-terminal residue" evidence="2">
    <location>
        <position position="32"/>
    </location>
</feature>
<feature type="compositionally biased region" description="Acidic residues" evidence="1">
    <location>
        <begin position="17"/>
        <end position="32"/>
    </location>
</feature>
<protein>
    <submittedName>
        <fullName evidence="2">Uncharacterized protein</fullName>
    </submittedName>
</protein>
<accession>A0A392TCX2</accession>
<name>A0A392TCX2_9FABA</name>
<evidence type="ECO:0000313" key="2">
    <source>
        <dbReference type="EMBL" id="MCI58287.1"/>
    </source>
</evidence>
<dbReference type="Proteomes" id="UP000265520">
    <property type="component" value="Unassembled WGS sequence"/>
</dbReference>
<reference evidence="2 3" key="1">
    <citation type="journal article" date="2018" name="Front. Plant Sci.">
        <title>Red Clover (Trifolium pratense) and Zigzag Clover (T. medium) - A Picture of Genomic Similarities and Differences.</title>
        <authorList>
            <person name="Dluhosova J."/>
            <person name="Istvanek J."/>
            <person name="Nedelnik J."/>
            <person name="Repkova J."/>
        </authorList>
    </citation>
    <scope>NUCLEOTIDE SEQUENCE [LARGE SCALE GENOMIC DNA]</scope>
    <source>
        <strain evidence="3">cv. 10/8</strain>
        <tissue evidence="2">Leaf</tissue>
    </source>
</reference>
<organism evidence="2 3">
    <name type="scientific">Trifolium medium</name>
    <dbReference type="NCBI Taxonomy" id="97028"/>
    <lineage>
        <taxon>Eukaryota</taxon>
        <taxon>Viridiplantae</taxon>
        <taxon>Streptophyta</taxon>
        <taxon>Embryophyta</taxon>
        <taxon>Tracheophyta</taxon>
        <taxon>Spermatophyta</taxon>
        <taxon>Magnoliopsida</taxon>
        <taxon>eudicotyledons</taxon>
        <taxon>Gunneridae</taxon>
        <taxon>Pentapetalae</taxon>
        <taxon>rosids</taxon>
        <taxon>fabids</taxon>
        <taxon>Fabales</taxon>
        <taxon>Fabaceae</taxon>
        <taxon>Papilionoideae</taxon>
        <taxon>50 kb inversion clade</taxon>
        <taxon>NPAAA clade</taxon>
        <taxon>Hologalegina</taxon>
        <taxon>IRL clade</taxon>
        <taxon>Trifolieae</taxon>
        <taxon>Trifolium</taxon>
    </lineage>
</organism>
<feature type="region of interest" description="Disordered" evidence="1">
    <location>
        <begin position="1"/>
        <end position="32"/>
    </location>
</feature>
<comment type="caution">
    <text evidence="2">The sequence shown here is derived from an EMBL/GenBank/DDBJ whole genome shotgun (WGS) entry which is preliminary data.</text>
</comment>
<dbReference type="AlphaFoldDB" id="A0A392TCX2"/>
<evidence type="ECO:0000256" key="1">
    <source>
        <dbReference type="SAM" id="MobiDB-lite"/>
    </source>
</evidence>
<evidence type="ECO:0000313" key="3">
    <source>
        <dbReference type="Proteomes" id="UP000265520"/>
    </source>
</evidence>